<dbReference type="KEGG" id="dor:Desor_2214"/>
<evidence type="ECO:0000313" key="5">
    <source>
        <dbReference type="EMBL" id="AET67816.1"/>
    </source>
</evidence>
<gene>
    <name evidence="3" type="ordered locus">Desor_0499</name>
    <name evidence="4" type="ordered locus">Desor_2199</name>
    <name evidence="5" type="ordered locus">Desor_2214</name>
    <name evidence="6" type="ordered locus">Desor_2224</name>
    <name evidence="7" type="ordered locus">Desor_2245</name>
</gene>
<dbReference type="EMBL" id="CP003108">
    <property type="protein sequence ID" value="AET67801.1"/>
    <property type="molecule type" value="Genomic_DNA"/>
</dbReference>
<feature type="domain" description="Transposase IS110-like N-terminal" evidence="1">
    <location>
        <begin position="9"/>
        <end position="165"/>
    </location>
</feature>
<dbReference type="EMBL" id="CP003108">
    <property type="protein sequence ID" value="AET67847.1"/>
    <property type="molecule type" value="Genomic_DNA"/>
</dbReference>
<dbReference type="AlphaFoldDB" id="G7WA63"/>
<reference evidence="3 8" key="2">
    <citation type="journal article" date="2012" name="J. Bacteriol.">
        <title>Complete genome sequences of Desulfosporosinus orientis DSM765T, Desulfosporosinus youngiae DSM17734T, Desulfosporosinus meridiei DSM13257T, and Desulfosporosinus acidiphilus DSM22704T.</title>
        <authorList>
            <person name="Pester M."/>
            <person name="Brambilla E."/>
            <person name="Alazard D."/>
            <person name="Rattei T."/>
            <person name="Weinmaier T."/>
            <person name="Han J."/>
            <person name="Lucas S."/>
            <person name="Lapidus A."/>
            <person name="Cheng J.F."/>
            <person name="Goodwin L."/>
            <person name="Pitluck S."/>
            <person name="Peters L."/>
            <person name="Ovchinnikova G."/>
            <person name="Teshima H."/>
            <person name="Detter J.C."/>
            <person name="Han C.S."/>
            <person name="Tapia R."/>
            <person name="Land M.L."/>
            <person name="Hauser L."/>
            <person name="Kyrpides N.C."/>
            <person name="Ivanova N.N."/>
            <person name="Pagani I."/>
            <person name="Huntmann M."/>
            <person name="Wei C.L."/>
            <person name="Davenport K.W."/>
            <person name="Daligault H."/>
            <person name="Chain P.S."/>
            <person name="Chen A."/>
            <person name="Mavromatis K."/>
            <person name="Markowitz V."/>
            <person name="Szeto E."/>
            <person name="Mikhailova N."/>
            <person name="Pati A."/>
            <person name="Wagner M."/>
            <person name="Woyke T."/>
            <person name="Ollivier B."/>
            <person name="Klenk H.P."/>
            <person name="Spring S."/>
            <person name="Loy A."/>
        </authorList>
    </citation>
    <scope>NUCLEOTIDE SEQUENCE [LARGE SCALE GENOMIC DNA]</scope>
    <source>
        <strain evidence="8">ATCC 19365 / DSM 765 / NCIMB 8382 / VKM B-1628</strain>
        <strain evidence="3">DSM 765</strain>
    </source>
</reference>
<dbReference type="InterPro" id="IPR047650">
    <property type="entry name" value="Transpos_IS110"/>
</dbReference>
<evidence type="ECO:0000313" key="7">
    <source>
        <dbReference type="EMBL" id="AET67847.1"/>
    </source>
</evidence>
<sequence>MFDVPVLSIDVSKSKSVAAVFKRYQVLDSKPFSFSHSPNDLSLLVDRLSKLELEMGQRPHVVMEATGNYSKPIAAFFQDAGFKVVVLNPLQTHAEKKKSVRKVKTDPIDANRIAQVYYLNQFTEAKPHMDYISELQNLCRQYDGFNTLYIETQLRFRSVLDLLFPKFESVFAHLCSPTALRVLSSFPSPNAILSASRDQIINCLKPAKMAKSWYELKTDALISAAKESLPFNRAQQSNLRVLRMYMDLLRSQQSILTDIRAQMVYWANFSLDYPLLCSIPGVGEATATTILAEIGDIKRFPSSKQLVAFAGIDPSVFESGKFKSSHNKISKRGSPYLRKAIYQATVAGISNRASGPLNMILRSFYLRKINEGKPSKVAIIATSNKLLRIIFGILASQQPFSDPK</sequence>
<dbReference type="KEGG" id="dor:Desor_2199"/>
<dbReference type="EMBL" id="CP003108">
    <property type="protein sequence ID" value="AET67826.1"/>
    <property type="molecule type" value="Genomic_DNA"/>
</dbReference>
<dbReference type="EMBL" id="CP003108">
    <property type="protein sequence ID" value="AET66201.1"/>
    <property type="molecule type" value="Genomic_DNA"/>
</dbReference>
<dbReference type="GO" id="GO:0006313">
    <property type="term" value="P:DNA transposition"/>
    <property type="evidence" value="ECO:0007669"/>
    <property type="project" value="InterPro"/>
</dbReference>
<dbReference type="NCBIfam" id="NF033542">
    <property type="entry name" value="transpos_IS110"/>
    <property type="match status" value="1"/>
</dbReference>
<reference evidence="8" key="1">
    <citation type="submission" date="2011-11" db="EMBL/GenBank/DDBJ databases">
        <title>Complete sequence of Desulfosporosinus orientis DSM 765.</title>
        <authorList>
            <person name="Lucas S."/>
            <person name="Han J."/>
            <person name="Lapidus A."/>
            <person name="Cheng J.-F."/>
            <person name="Goodwin L."/>
            <person name="Pitluck S."/>
            <person name="Peters L."/>
            <person name="Ovchinnikova G."/>
            <person name="Teshima H."/>
            <person name="Detter J.C."/>
            <person name="Han C."/>
            <person name="Tapia R."/>
            <person name="Land M."/>
            <person name="Hauser L."/>
            <person name="Kyrpides N."/>
            <person name="Ivanova N."/>
            <person name="Pagani I."/>
            <person name="Pester M."/>
            <person name="Spring S."/>
            <person name="Ollivier B."/>
            <person name="Rattei T."/>
            <person name="Klenk H.-P."/>
            <person name="Wagner M."/>
            <person name="Loy A."/>
            <person name="Woyke T."/>
        </authorList>
    </citation>
    <scope>NUCLEOTIDE SEQUENCE [LARGE SCALE GENOMIC DNA]</scope>
    <source>
        <strain evidence="8">ATCC 19365 / DSM 765 / NCIMB 8382 / VKM B-1628</strain>
    </source>
</reference>
<organism evidence="3 8">
    <name type="scientific">Desulfosporosinus orientis (strain ATCC 19365 / DSM 765 / NCIMB 8382 / VKM B-1628 / Singapore I)</name>
    <name type="common">Desulfotomaculum orientis</name>
    <dbReference type="NCBI Taxonomy" id="768706"/>
    <lineage>
        <taxon>Bacteria</taxon>
        <taxon>Bacillati</taxon>
        <taxon>Bacillota</taxon>
        <taxon>Clostridia</taxon>
        <taxon>Eubacteriales</taxon>
        <taxon>Desulfitobacteriaceae</taxon>
        <taxon>Desulfosporosinus</taxon>
    </lineage>
</organism>
<dbReference type="InterPro" id="IPR002525">
    <property type="entry name" value="Transp_IS110-like_N"/>
</dbReference>
<dbReference type="KEGG" id="dor:Desor_0499"/>
<proteinExistence type="predicted"/>
<dbReference type="Pfam" id="PF01548">
    <property type="entry name" value="DEDD_Tnp_IS110"/>
    <property type="match status" value="1"/>
</dbReference>
<dbReference type="KEGG" id="dor:Desor_2224"/>
<dbReference type="STRING" id="768706.Desor_0499"/>
<evidence type="ECO:0000259" key="1">
    <source>
        <dbReference type="Pfam" id="PF01548"/>
    </source>
</evidence>
<evidence type="ECO:0000259" key="2">
    <source>
        <dbReference type="Pfam" id="PF02371"/>
    </source>
</evidence>
<accession>G7WA63</accession>
<keyword evidence="8" id="KW-1185">Reference proteome</keyword>
<dbReference type="GO" id="GO:0004803">
    <property type="term" value="F:transposase activity"/>
    <property type="evidence" value="ECO:0007669"/>
    <property type="project" value="InterPro"/>
</dbReference>
<dbReference type="Pfam" id="PF02371">
    <property type="entry name" value="Transposase_20"/>
    <property type="match status" value="1"/>
</dbReference>
<dbReference type="EMBL" id="CP003108">
    <property type="protein sequence ID" value="AET67816.1"/>
    <property type="molecule type" value="Genomic_DNA"/>
</dbReference>
<dbReference type="HOGENOM" id="CLU_036902_4_8_9"/>
<evidence type="ECO:0000313" key="8">
    <source>
        <dbReference type="Proteomes" id="UP000006346"/>
    </source>
</evidence>
<evidence type="ECO:0000313" key="3">
    <source>
        <dbReference type="EMBL" id="AET66201.1"/>
    </source>
</evidence>
<dbReference type="OrthoDB" id="9811278at2"/>
<protein>
    <submittedName>
        <fullName evidence="3">Transposase</fullName>
    </submittedName>
</protein>
<dbReference type="PATRIC" id="fig|768706.3.peg.2216"/>
<dbReference type="eggNOG" id="COG3547">
    <property type="taxonomic scope" value="Bacteria"/>
</dbReference>
<evidence type="ECO:0000313" key="6">
    <source>
        <dbReference type="EMBL" id="AET67826.1"/>
    </source>
</evidence>
<dbReference type="PANTHER" id="PTHR33055:SF13">
    <property type="entry name" value="TRANSPOSASE"/>
    <property type="match status" value="1"/>
</dbReference>
<name>G7WA63_DESOD</name>
<dbReference type="GO" id="GO:0003677">
    <property type="term" value="F:DNA binding"/>
    <property type="evidence" value="ECO:0007669"/>
    <property type="project" value="InterPro"/>
</dbReference>
<dbReference type="Proteomes" id="UP000006346">
    <property type="component" value="Chromosome"/>
</dbReference>
<dbReference type="InterPro" id="IPR003346">
    <property type="entry name" value="Transposase_20"/>
</dbReference>
<dbReference type="RefSeq" id="WP_014183027.1">
    <property type="nucleotide sequence ID" value="NC_016584.1"/>
</dbReference>
<dbReference type="PANTHER" id="PTHR33055">
    <property type="entry name" value="TRANSPOSASE FOR INSERTION SEQUENCE ELEMENT IS1111A"/>
    <property type="match status" value="1"/>
</dbReference>
<dbReference type="KEGG" id="dor:Desor_2245"/>
<feature type="domain" description="Transposase IS116/IS110/IS902 C-terminal" evidence="2">
    <location>
        <begin position="275"/>
        <end position="350"/>
    </location>
</feature>
<evidence type="ECO:0000313" key="4">
    <source>
        <dbReference type="EMBL" id="AET67801.1"/>
    </source>
</evidence>